<reference evidence="1 2" key="1">
    <citation type="submission" date="2022-07" db="EMBL/GenBank/DDBJ databases">
        <title>Novel species in genus Arthrobacter.</title>
        <authorList>
            <person name="Liu Y."/>
        </authorList>
    </citation>
    <scope>NUCLEOTIDE SEQUENCE [LARGE SCALE GENOMIC DNA]</scope>
    <source>
        <strain evidence="2">zg-Y859</strain>
    </source>
</reference>
<comment type="caution">
    <text evidence="1">The sequence shown here is derived from an EMBL/GenBank/DDBJ whole genome shotgun (WGS) entry which is preliminary data.</text>
</comment>
<evidence type="ECO:0000313" key="2">
    <source>
        <dbReference type="Proteomes" id="UP001206924"/>
    </source>
</evidence>
<organism evidence="1 2">
    <name type="scientific">Arthrobacter jinronghuae</name>
    <dbReference type="NCBI Taxonomy" id="2964609"/>
    <lineage>
        <taxon>Bacteria</taxon>
        <taxon>Bacillati</taxon>
        <taxon>Actinomycetota</taxon>
        <taxon>Actinomycetes</taxon>
        <taxon>Micrococcales</taxon>
        <taxon>Micrococcaceae</taxon>
        <taxon>Arthrobacter</taxon>
    </lineage>
</organism>
<proteinExistence type="predicted"/>
<dbReference type="Proteomes" id="UP001206924">
    <property type="component" value="Unassembled WGS sequence"/>
</dbReference>
<keyword evidence="2" id="KW-1185">Reference proteome</keyword>
<dbReference type="EMBL" id="JANFLP010000020">
    <property type="protein sequence ID" value="MCQ1951587.1"/>
    <property type="molecule type" value="Genomic_DNA"/>
</dbReference>
<dbReference type="RefSeq" id="WP_255866595.1">
    <property type="nucleotide sequence ID" value="NZ_CP104263.1"/>
</dbReference>
<protein>
    <submittedName>
        <fullName evidence="1">Uncharacterized protein</fullName>
    </submittedName>
</protein>
<gene>
    <name evidence="1" type="ORF">NNX28_16845</name>
</gene>
<name>A0ABT1NVE3_9MICC</name>
<sequence>MSPDPYRCDCKVITEQAEKDGAFCGVHNNTGGFFYTPEPKTDWWN</sequence>
<evidence type="ECO:0000313" key="1">
    <source>
        <dbReference type="EMBL" id="MCQ1951587.1"/>
    </source>
</evidence>
<accession>A0ABT1NVE3</accession>